<dbReference type="RefSeq" id="WP_005873276.1">
    <property type="nucleotide sequence ID" value="NZ_ACYG01000032.1"/>
</dbReference>
<feature type="transmembrane region" description="Helical" evidence="1">
    <location>
        <begin position="133"/>
        <end position="163"/>
    </location>
</feature>
<organism evidence="2 3">
    <name type="scientific">Campylobacter gracilis RM3268</name>
    <dbReference type="NCBI Taxonomy" id="553220"/>
    <lineage>
        <taxon>Bacteria</taxon>
        <taxon>Pseudomonadati</taxon>
        <taxon>Campylobacterota</taxon>
        <taxon>Epsilonproteobacteria</taxon>
        <taxon>Campylobacterales</taxon>
        <taxon>Campylobacteraceae</taxon>
        <taxon>Campylobacter</taxon>
    </lineage>
</organism>
<dbReference type="STRING" id="824.CGRAC_1473"/>
<keyword evidence="1" id="KW-0812">Transmembrane</keyword>
<gene>
    <name evidence="2" type="ORF">CAMGR0001_1997</name>
</gene>
<keyword evidence="1" id="KW-0472">Membrane</keyword>
<keyword evidence="1" id="KW-1133">Transmembrane helix</keyword>
<protein>
    <submittedName>
        <fullName evidence="2">Uncharacterized protein</fullName>
    </submittedName>
</protein>
<accession>C8PLI8</accession>
<dbReference type="AlphaFoldDB" id="C8PLI8"/>
<name>C8PLI8_9BACT</name>
<evidence type="ECO:0000313" key="2">
    <source>
        <dbReference type="EMBL" id="EEV16300.1"/>
    </source>
</evidence>
<sequence length="221" mass="26381">MRDYDKAPLIIKNNFIMIMYGFTFLLVCNTIMIYIVFFTGVVDWNSGEFFEILKNEMRNPRFSFMVVAFPIANIWAFIDFIRKFRKPEKVYLYNDKVYWDKRDTTVEKQNIVLVRKSIYPMIGKIPDNSVQKIFAPFGFVIAGFFLILSNLLACLAKLVALLINKDYKFILFCTIVFYDNQKNAVNVYLMTKQDYEQVNEYLLQNFNLQIENLDKNYKFYK</sequence>
<dbReference type="EMBL" id="ACYG01000032">
    <property type="protein sequence ID" value="EEV16300.1"/>
    <property type="molecule type" value="Genomic_DNA"/>
</dbReference>
<proteinExistence type="predicted"/>
<comment type="caution">
    <text evidence="2">The sequence shown here is derived from an EMBL/GenBank/DDBJ whole genome shotgun (WGS) entry which is preliminary data.</text>
</comment>
<feature type="transmembrane region" description="Helical" evidence="1">
    <location>
        <begin position="20"/>
        <end position="42"/>
    </location>
</feature>
<evidence type="ECO:0000313" key="3">
    <source>
        <dbReference type="Proteomes" id="UP000005709"/>
    </source>
</evidence>
<evidence type="ECO:0000256" key="1">
    <source>
        <dbReference type="SAM" id="Phobius"/>
    </source>
</evidence>
<dbReference type="eggNOG" id="ENOG503196Y">
    <property type="taxonomic scope" value="Bacteria"/>
</dbReference>
<feature type="transmembrane region" description="Helical" evidence="1">
    <location>
        <begin position="62"/>
        <end position="81"/>
    </location>
</feature>
<keyword evidence="3" id="KW-1185">Reference proteome</keyword>
<reference evidence="2 3" key="1">
    <citation type="submission" date="2009-07" db="EMBL/GenBank/DDBJ databases">
        <authorList>
            <person name="Madupu R."/>
            <person name="Sebastian Y."/>
            <person name="Durkin A.S."/>
            <person name="Torralba M."/>
            <person name="Methe B."/>
            <person name="Sutton G.G."/>
            <person name="Strausberg R.L."/>
            <person name="Nelson K.E."/>
        </authorList>
    </citation>
    <scope>NUCLEOTIDE SEQUENCE [LARGE SCALE GENOMIC DNA]</scope>
    <source>
        <strain evidence="2 3">RM3268</strain>
    </source>
</reference>
<dbReference type="Proteomes" id="UP000005709">
    <property type="component" value="Unassembled WGS sequence"/>
</dbReference>